<dbReference type="Gene3D" id="3.30.1330.120">
    <property type="entry name" value="2-methylcitrate dehydratase PrpD"/>
    <property type="match status" value="1"/>
</dbReference>
<dbReference type="InterPro" id="IPR036148">
    <property type="entry name" value="MmgE/PrpD_sf"/>
</dbReference>
<dbReference type="RefSeq" id="WP_175213449.1">
    <property type="nucleotide sequence ID" value="NZ_CADIKO010000002.1"/>
</dbReference>
<evidence type="ECO:0000259" key="2">
    <source>
        <dbReference type="Pfam" id="PF03972"/>
    </source>
</evidence>
<dbReference type="InterPro" id="IPR042188">
    <property type="entry name" value="MmgE/PrpD_sf_2"/>
</dbReference>
<organism evidence="4 5">
    <name type="scientific">Achromobacter aegrifaciens</name>
    <dbReference type="NCBI Taxonomy" id="1287736"/>
    <lineage>
        <taxon>Bacteria</taxon>
        <taxon>Pseudomonadati</taxon>
        <taxon>Pseudomonadota</taxon>
        <taxon>Betaproteobacteria</taxon>
        <taxon>Burkholderiales</taxon>
        <taxon>Alcaligenaceae</taxon>
        <taxon>Achromobacter</taxon>
    </lineage>
</organism>
<comment type="similarity">
    <text evidence="1">Belongs to the PrpD family.</text>
</comment>
<dbReference type="InterPro" id="IPR005656">
    <property type="entry name" value="MmgE_PrpD"/>
</dbReference>
<sequence>MTAAKDIPHLSAELAAFAANLRYEDIPAPVLRRAEDLLLDCLASILAGASARAVQAIDRYAAAMGPADGPSEVLITRRRTTPLFAAMVNAAAAHVVEQDDVHNGSVFHPAAVVFPPALAVAQALGRSGRDLLVASVAGYEVGIRVGEFLGRSHYKIFHTTGTAGTLAAAVTTGRLLNLSPEEMLHALGSAGTQAAGLWEFLRDAADSKQLHTAKAAADGITAAYLAREGFTGARHILEGPQGMAAGMSTDADPSRLCDRLGERWALAETSFKFHASCRHTHPAADALQQALRDNKLTEADIERVVAHVHQGAIDVLGPVVNPQTVHQSKFSMGTVLALIARQGRAGLAEFDAGLDDPGVATFRGKVEMELDPEVDGAYPQRWIGKVTVYTRDGRKLHGRVDEPKGDPGNTLSRAEIEDKTLSLGRYADAATEQELRGLIAAIWNLEKAEKMGMLLASK</sequence>
<dbReference type="PANTHER" id="PTHR16943">
    <property type="entry name" value="2-METHYLCITRATE DEHYDRATASE-RELATED"/>
    <property type="match status" value="1"/>
</dbReference>
<dbReference type="InterPro" id="IPR042183">
    <property type="entry name" value="MmgE/PrpD_sf_1"/>
</dbReference>
<name>A0ABU2DBM0_ACHAE</name>
<protein>
    <submittedName>
        <fullName evidence="4">MmgE/PrpD family protein</fullName>
    </submittedName>
</protein>
<dbReference type="EMBL" id="JAVKVN010000003">
    <property type="protein sequence ID" value="MDR7945506.1"/>
    <property type="molecule type" value="Genomic_DNA"/>
</dbReference>
<reference evidence="5" key="1">
    <citation type="submission" date="2023-07" db="EMBL/GenBank/DDBJ databases">
        <title>Glyphosate-induced phosphonatase operons in soil bacteria of genus Achromobacter.</title>
        <authorList>
            <person name="Epiktetov D.O."/>
            <person name="Sviridov A.V."/>
            <person name="Tarlachkov S.V."/>
            <person name="Shushkova T.V."/>
            <person name="Toropygin I.Y."/>
            <person name="Leontievsky A."/>
        </authorList>
    </citation>
    <scope>NUCLEOTIDE SEQUENCE [LARGE SCALE GENOMIC DNA]</scope>
    <source>
        <strain evidence="5">Kg 16</strain>
    </source>
</reference>
<gene>
    <name evidence="4" type="ORF">RIU57_10360</name>
</gene>
<dbReference type="Proteomes" id="UP001264156">
    <property type="component" value="Unassembled WGS sequence"/>
</dbReference>
<dbReference type="Gene3D" id="1.10.4100.10">
    <property type="entry name" value="2-methylcitrate dehydratase PrpD"/>
    <property type="match status" value="1"/>
</dbReference>
<comment type="caution">
    <text evidence="4">The sequence shown here is derived from an EMBL/GenBank/DDBJ whole genome shotgun (WGS) entry which is preliminary data.</text>
</comment>
<dbReference type="Pfam" id="PF19305">
    <property type="entry name" value="MmgE_PrpD_C"/>
    <property type="match status" value="1"/>
</dbReference>
<accession>A0ABU2DBM0</accession>
<dbReference type="PANTHER" id="PTHR16943:SF8">
    <property type="entry name" value="2-METHYLCITRATE DEHYDRATASE"/>
    <property type="match status" value="1"/>
</dbReference>
<feature type="domain" description="MmgE/PrpD N-terminal" evidence="2">
    <location>
        <begin position="13"/>
        <end position="254"/>
    </location>
</feature>
<evidence type="ECO:0000259" key="3">
    <source>
        <dbReference type="Pfam" id="PF19305"/>
    </source>
</evidence>
<dbReference type="GeneID" id="84696373"/>
<keyword evidence="5" id="KW-1185">Reference proteome</keyword>
<feature type="domain" description="MmgE/PrpD C-terminal" evidence="3">
    <location>
        <begin position="274"/>
        <end position="444"/>
    </location>
</feature>
<dbReference type="SUPFAM" id="SSF103378">
    <property type="entry name" value="2-methylcitrate dehydratase PrpD"/>
    <property type="match status" value="1"/>
</dbReference>
<dbReference type="Pfam" id="PF03972">
    <property type="entry name" value="MmgE_PrpD_N"/>
    <property type="match status" value="1"/>
</dbReference>
<evidence type="ECO:0000313" key="5">
    <source>
        <dbReference type="Proteomes" id="UP001264156"/>
    </source>
</evidence>
<dbReference type="InterPro" id="IPR045336">
    <property type="entry name" value="MmgE_PrpD_N"/>
</dbReference>
<evidence type="ECO:0000256" key="1">
    <source>
        <dbReference type="ARBA" id="ARBA00006174"/>
    </source>
</evidence>
<dbReference type="InterPro" id="IPR045337">
    <property type="entry name" value="MmgE_PrpD_C"/>
</dbReference>
<proteinExistence type="inferred from homology"/>
<evidence type="ECO:0000313" key="4">
    <source>
        <dbReference type="EMBL" id="MDR7945506.1"/>
    </source>
</evidence>